<proteinExistence type="predicted"/>
<dbReference type="InterPro" id="IPR027372">
    <property type="entry name" value="Phytase-like_dom"/>
</dbReference>
<dbReference type="RefSeq" id="WP_167230084.1">
    <property type="nucleotide sequence ID" value="NZ_JAAQPH010000027.1"/>
</dbReference>
<dbReference type="Pfam" id="PF13449">
    <property type="entry name" value="Phytase-like"/>
    <property type="match status" value="1"/>
</dbReference>
<organism evidence="2 3">
    <name type="scientific">Pelagibius litoralis</name>
    <dbReference type="NCBI Taxonomy" id="374515"/>
    <lineage>
        <taxon>Bacteria</taxon>
        <taxon>Pseudomonadati</taxon>
        <taxon>Pseudomonadota</taxon>
        <taxon>Alphaproteobacteria</taxon>
        <taxon>Rhodospirillales</taxon>
        <taxon>Rhodovibrionaceae</taxon>
        <taxon>Pelagibius</taxon>
    </lineage>
</organism>
<dbReference type="PIRSF" id="PIRSF031900">
    <property type="entry name" value="UCP031900"/>
    <property type="match status" value="1"/>
</dbReference>
<name>A0A967F2Q9_9PROT</name>
<dbReference type="AlphaFoldDB" id="A0A967F2Q9"/>
<keyword evidence="3" id="KW-1185">Reference proteome</keyword>
<evidence type="ECO:0000313" key="3">
    <source>
        <dbReference type="Proteomes" id="UP000761264"/>
    </source>
</evidence>
<protein>
    <recommendedName>
        <fullName evidence="1">Phytase-like domain-containing protein</fullName>
    </recommendedName>
</protein>
<evidence type="ECO:0000313" key="2">
    <source>
        <dbReference type="EMBL" id="NIA71826.1"/>
    </source>
</evidence>
<dbReference type="Proteomes" id="UP000761264">
    <property type="component" value="Unassembled WGS sequence"/>
</dbReference>
<sequence>MRSGATPRTPFNIRAVALCAATLLLCLLPLASAFGQSMLNLQSRALTLNPEDKTQQRVGGLVWRGGIAVTAIQGAFGGLSDLELDPDGMTLTAVTDQGQWLSASLTYNPAGHLTGITTARMGPLVDAAGKALSGKRQQDAEALTRFGDGTLVAAFERAHRLRRWPASGKGIAGPPQALAAPPALNGAGTNGGIEALVALADGRLLAFTEKQQNGDGYAVYLRDAPPPGAKPLGATPAGAKTPGTWHSLSLRPAGSFHPTGAALLPSGDVILLERRFTLLGGLAARLRRIALAEIRPGAVLVGEEIAEMRPPLTLDNFEGIAVHQAPDGTTRLTLISDDNFNALQRTLIVQFELLDEN</sequence>
<gene>
    <name evidence="2" type="ORF">HBA54_24830</name>
</gene>
<accession>A0A967F2Q9</accession>
<evidence type="ECO:0000259" key="1">
    <source>
        <dbReference type="Pfam" id="PF13449"/>
    </source>
</evidence>
<comment type="caution">
    <text evidence="2">The sequence shown here is derived from an EMBL/GenBank/DDBJ whole genome shotgun (WGS) entry which is preliminary data.</text>
</comment>
<dbReference type="EMBL" id="JAAQPH010000027">
    <property type="protein sequence ID" value="NIA71826.1"/>
    <property type="molecule type" value="Genomic_DNA"/>
</dbReference>
<dbReference type="InterPro" id="IPR014567">
    <property type="entry name" value="UCP031900"/>
</dbReference>
<feature type="domain" description="Phytase-like" evidence="1">
    <location>
        <begin position="75"/>
        <end position="340"/>
    </location>
</feature>
<reference evidence="2" key="1">
    <citation type="submission" date="2020-03" db="EMBL/GenBank/DDBJ databases">
        <title>Genome of Pelagibius litoralis DSM 21314T.</title>
        <authorList>
            <person name="Wang G."/>
        </authorList>
    </citation>
    <scope>NUCLEOTIDE SEQUENCE</scope>
    <source>
        <strain evidence="2">DSM 21314</strain>
    </source>
</reference>
<dbReference type="SUPFAM" id="SSF50956">
    <property type="entry name" value="Thermostable phytase (3-phytase)"/>
    <property type="match status" value="1"/>
</dbReference>